<dbReference type="GO" id="GO:0008961">
    <property type="term" value="F:phosphatidylglycerol-prolipoprotein diacylglyceryl transferase activity"/>
    <property type="evidence" value="ECO:0007669"/>
    <property type="project" value="InterPro"/>
</dbReference>
<evidence type="ECO:0000256" key="4">
    <source>
        <dbReference type="ARBA" id="ARBA00022692"/>
    </source>
</evidence>
<feature type="transmembrane region" description="Helical" evidence="7">
    <location>
        <begin position="86"/>
        <end position="105"/>
    </location>
</feature>
<dbReference type="Proteomes" id="UP000885847">
    <property type="component" value="Unassembled WGS sequence"/>
</dbReference>
<gene>
    <name evidence="8" type="primary">lgt</name>
    <name evidence="8" type="ORF">ENF18_03215</name>
</gene>
<evidence type="ECO:0000256" key="3">
    <source>
        <dbReference type="ARBA" id="ARBA00022679"/>
    </source>
</evidence>
<protein>
    <submittedName>
        <fullName evidence="8">Prolipoprotein diacylglyceryl transferase</fullName>
    </submittedName>
</protein>
<dbReference type="AlphaFoldDB" id="A0A7C0ZKJ5"/>
<dbReference type="EMBL" id="DQWE01000152">
    <property type="protein sequence ID" value="HDI82784.1"/>
    <property type="molecule type" value="Genomic_DNA"/>
</dbReference>
<keyword evidence="4 7" id="KW-0812">Transmembrane</keyword>
<dbReference type="PANTHER" id="PTHR30589">
    <property type="entry name" value="PROLIPOPROTEIN DIACYLGLYCERYL TRANSFERASE"/>
    <property type="match status" value="1"/>
</dbReference>
<organism evidence="8">
    <name type="scientific">candidate division WOR-3 bacterium</name>
    <dbReference type="NCBI Taxonomy" id="2052148"/>
    <lineage>
        <taxon>Bacteria</taxon>
        <taxon>Bacteria division WOR-3</taxon>
    </lineage>
</organism>
<dbReference type="HAMAP" id="MF_01147">
    <property type="entry name" value="Lgt"/>
    <property type="match status" value="1"/>
</dbReference>
<evidence type="ECO:0000256" key="5">
    <source>
        <dbReference type="ARBA" id="ARBA00022989"/>
    </source>
</evidence>
<keyword evidence="2" id="KW-1003">Cell membrane</keyword>
<feature type="transmembrane region" description="Helical" evidence="7">
    <location>
        <begin position="210"/>
        <end position="232"/>
    </location>
</feature>
<evidence type="ECO:0000256" key="7">
    <source>
        <dbReference type="SAM" id="Phobius"/>
    </source>
</evidence>
<proteinExistence type="inferred from homology"/>
<dbReference type="NCBIfam" id="TIGR00544">
    <property type="entry name" value="lgt"/>
    <property type="match status" value="1"/>
</dbReference>
<feature type="transmembrane region" description="Helical" evidence="7">
    <location>
        <begin position="117"/>
        <end position="137"/>
    </location>
</feature>
<accession>A0A7C0ZKJ5</accession>
<name>A0A7C0ZKJ5_UNCW3</name>
<keyword evidence="3 8" id="KW-0808">Transferase</keyword>
<dbReference type="GO" id="GO:0042158">
    <property type="term" value="P:lipoprotein biosynthetic process"/>
    <property type="evidence" value="ECO:0007669"/>
    <property type="project" value="InterPro"/>
</dbReference>
<dbReference type="Pfam" id="PF01790">
    <property type="entry name" value="LGT"/>
    <property type="match status" value="1"/>
</dbReference>
<evidence type="ECO:0000256" key="2">
    <source>
        <dbReference type="ARBA" id="ARBA00022475"/>
    </source>
</evidence>
<dbReference type="PANTHER" id="PTHR30589:SF0">
    <property type="entry name" value="PHOSPHATIDYLGLYCEROL--PROLIPOPROTEIN DIACYLGLYCERYL TRANSFERASE"/>
    <property type="match status" value="1"/>
</dbReference>
<evidence type="ECO:0000256" key="6">
    <source>
        <dbReference type="ARBA" id="ARBA00023136"/>
    </source>
</evidence>
<feature type="non-terminal residue" evidence="8">
    <location>
        <position position="266"/>
    </location>
</feature>
<reference evidence="8" key="1">
    <citation type="journal article" date="2020" name="mSystems">
        <title>Genome- and Community-Level Interaction Insights into Carbon Utilization and Element Cycling Functions of Hydrothermarchaeota in Hydrothermal Sediment.</title>
        <authorList>
            <person name="Zhou Z."/>
            <person name="Liu Y."/>
            <person name="Xu W."/>
            <person name="Pan J."/>
            <person name="Luo Z.H."/>
            <person name="Li M."/>
        </authorList>
    </citation>
    <scope>NUCLEOTIDE SEQUENCE [LARGE SCALE GENOMIC DNA]</scope>
    <source>
        <strain evidence="8">HyVt-102</strain>
    </source>
</reference>
<dbReference type="InterPro" id="IPR001640">
    <property type="entry name" value="Lgt"/>
</dbReference>
<dbReference type="GO" id="GO:0005886">
    <property type="term" value="C:plasma membrane"/>
    <property type="evidence" value="ECO:0007669"/>
    <property type="project" value="InterPro"/>
</dbReference>
<sequence>MYRYLIHTRGFSLPSYGVMMVIAYFAGLYVILREARRVKLDASKLESLTLWILVGMIIGARVWYVIEMWNYYSQNVGAIFRVWEGGLVFYGGFIGGFVGGLLYLKVSKLQFGKVADVFAPGLALAIGIGRIGCFLNGCCFGKVTSSWIGVEFPRRWNPPVYETHLRNGWIQPGASHSLPVIPTQIISAIDLLLIFGVLLFLRKRKPFDGFLFYLFLGLYGLHRFIIDFFRYYEGNALILKYITLSQAFSIALMIISLVFIIRGLKT</sequence>
<feature type="transmembrane region" description="Helical" evidence="7">
    <location>
        <begin position="238"/>
        <end position="261"/>
    </location>
</feature>
<comment type="caution">
    <text evidence="8">The sequence shown here is derived from an EMBL/GenBank/DDBJ whole genome shotgun (WGS) entry which is preliminary data.</text>
</comment>
<evidence type="ECO:0000256" key="1">
    <source>
        <dbReference type="ARBA" id="ARBA00007150"/>
    </source>
</evidence>
<feature type="transmembrane region" description="Helical" evidence="7">
    <location>
        <begin position="13"/>
        <end position="32"/>
    </location>
</feature>
<feature type="transmembrane region" description="Helical" evidence="7">
    <location>
        <begin position="48"/>
        <end position="66"/>
    </location>
</feature>
<keyword evidence="5 7" id="KW-1133">Transmembrane helix</keyword>
<keyword evidence="6 7" id="KW-0472">Membrane</keyword>
<feature type="transmembrane region" description="Helical" evidence="7">
    <location>
        <begin position="181"/>
        <end position="201"/>
    </location>
</feature>
<comment type="similarity">
    <text evidence="1">Belongs to the Lgt family.</text>
</comment>
<evidence type="ECO:0000313" key="8">
    <source>
        <dbReference type="EMBL" id="HDI82784.1"/>
    </source>
</evidence>